<evidence type="ECO:0000313" key="6">
    <source>
        <dbReference type="Proteomes" id="UP000677875"/>
    </source>
</evidence>
<evidence type="ECO:0000256" key="1">
    <source>
        <dbReference type="ARBA" id="ARBA00023125"/>
    </source>
</evidence>
<dbReference type="RefSeq" id="WP_210875019.1">
    <property type="nucleotide sequence ID" value="NZ_JAGPNL010000007.1"/>
</dbReference>
<evidence type="ECO:0000256" key="3">
    <source>
        <dbReference type="SAM" id="MobiDB-lite"/>
    </source>
</evidence>
<feature type="DNA-binding region" description="H-T-H motif" evidence="2">
    <location>
        <begin position="43"/>
        <end position="62"/>
    </location>
</feature>
<dbReference type="Pfam" id="PF00440">
    <property type="entry name" value="TetR_N"/>
    <property type="match status" value="1"/>
</dbReference>
<dbReference type="InterPro" id="IPR001647">
    <property type="entry name" value="HTH_TetR"/>
</dbReference>
<sequence>MPGTAPTPVSRTTSDDPRARRTRARLHAAVLALSTERDPDTITMAEIAERAEVSRATVYLHYKDRDDLLLDAADSAMTDLVEAVRACRGAPGPDPADPAPPGHLVTLFTHVARHRPLYARMLGEDGSARCAARLRSRLAEAWRCDARREQAGPEAAARSHFVGGGLVALIAHWSRGTLPGPATPADLAALAWSLLRAHS</sequence>
<dbReference type="EMBL" id="JAGPNL010000007">
    <property type="protein sequence ID" value="MBQ0829404.1"/>
    <property type="molecule type" value="Genomic_DNA"/>
</dbReference>
<dbReference type="InterPro" id="IPR050109">
    <property type="entry name" value="HTH-type_TetR-like_transc_reg"/>
</dbReference>
<evidence type="ECO:0000313" key="5">
    <source>
        <dbReference type="EMBL" id="MBQ0829404.1"/>
    </source>
</evidence>
<feature type="domain" description="HTH tetR-type" evidence="4">
    <location>
        <begin position="20"/>
        <end position="80"/>
    </location>
</feature>
<accession>A0A941AZZ0</accession>
<protein>
    <submittedName>
        <fullName evidence="5">TetR/AcrR family transcriptional regulator</fullName>
    </submittedName>
</protein>
<dbReference type="AlphaFoldDB" id="A0A941AZZ0"/>
<dbReference type="PANTHER" id="PTHR30055:SF209">
    <property type="entry name" value="POSSIBLE TRANSCRIPTIONAL REGULATORY PROTEIN (PROBABLY TETR-FAMILY)"/>
    <property type="match status" value="1"/>
</dbReference>
<comment type="caution">
    <text evidence="5">The sequence shown here is derived from an EMBL/GenBank/DDBJ whole genome shotgun (WGS) entry which is preliminary data.</text>
</comment>
<organism evidence="5 6">
    <name type="scientific">Streptomyces tagetis</name>
    <dbReference type="NCBI Taxonomy" id="2820809"/>
    <lineage>
        <taxon>Bacteria</taxon>
        <taxon>Bacillati</taxon>
        <taxon>Actinomycetota</taxon>
        <taxon>Actinomycetes</taxon>
        <taxon>Kitasatosporales</taxon>
        <taxon>Streptomycetaceae</taxon>
        <taxon>Streptomyces</taxon>
    </lineage>
</organism>
<evidence type="ECO:0000259" key="4">
    <source>
        <dbReference type="PROSITE" id="PS50977"/>
    </source>
</evidence>
<dbReference type="PROSITE" id="PS50977">
    <property type="entry name" value="HTH_TETR_2"/>
    <property type="match status" value="1"/>
</dbReference>
<dbReference type="Gene3D" id="1.10.357.10">
    <property type="entry name" value="Tetracycline Repressor, domain 2"/>
    <property type="match status" value="1"/>
</dbReference>
<dbReference type="SUPFAM" id="SSF46689">
    <property type="entry name" value="Homeodomain-like"/>
    <property type="match status" value="1"/>
</dbReference>
<feature type="region of interest" description="Disordered" evidence="3">
    <location>
        <begin position="1"/>
        <end position="21"/>
    </location>
</feature>
<dbReference type="Proteomes" id="UP000677875">
    <property type="component" value="Unassembled WGS sequence"/>
</dbReference>
<evidence type="ECO:0000256" key="2">
    <source>
        <dbReference type="PROSITE-ProRule" id="PRU00335"/>
    </source>
</evidence>
<reference evidence="5" key="1">
    <citation type="submission" date="2021-04" db="EMBL/GenBank/DDBJ databases">
        <title>Genome seq and assembly of Streptomyces sp. RG38.</title>
        <authorList>
            <person name="Chhetri G."/>
        </authorList>
    </citation>
    <scope>NUCLEOTIDE SEQUENCE</scope>
    <source>
        <strain evidence="5">RG38</strain>
    </source>
</reference>
<dbReference type="InterPro" id="IPR009057">
    <property type="entry name" value="Homeodomain-like_sf"/>
</dbReference>
<keyword evidence="1 2" id="KW-0238">DNA-binding</keyword>
<name>A0A941AZZ0_9ACTN</name>
<gene>
    <name evidence="5" type="ORF">J5Y05_23360</name>
</gene>
<dbReference type="GO" id="GO:0003700">
    <property type="term" value="F:DNA-binding transcription factor activity"/>
    <property type="evidence" value="ECO:0007669"/>
    <property type="project" value="TreeGrafter"/>
</dbReference>
<keyword evidence="6" id="KW-1185">Reference proteome</keyword>
<dbReference type="GO" id="GO:0000976">
    <property type="term" value="F:transcription cis-regulatory region binding"/>
    <property type="evidence" value="ECO:0007669"/>
    <property type="project" value="TreeGrafter"/>
</dbReference>
<proteinExistence type="predicted"/>
<dbReference type="PANTHER" id="PTHR30055">
    <property type="entry name" value="HTH-TYPE TRANSCRIPTIONAL REGULATOR RUTR"/>
    <property type="match status" value="1"/>
</dbReference>